<evidence type="ECO:0000256" key="1">
    <source>
        <dbReference type="SAM" id="Phobius"/>
    </source>
</evidence>
<feature type="transmembrane region" description="Helical" evidence="1">
    <location>
        <begin position="44"/>
        <end position="68"/>
    </location>
</feature>
<keyword evidence="1" id="KW-1133">Transmembrane helix</keyword>
<gene>
    <name evidence="2" type="ORF">CITCOLO1_LOCUS2439</name>
</gene>
<dbReference type="EMBL" id="OZ021744">
    <property type="protein sequence ID" value="CAK9310798.1"/>
    <property type="molecule type" value="Genomic_DNA"/>
</dbReference>
<name>A0ABP0XRK8_9ROSI</name>
<dbReference type="Proteomes" id="UP001642487">
    <property type="component" value="Chromosome 10"/>
</dbReference>
<reference evidence="2 3" key="1">
    <citation type="submission" date="2024-03" db="EMBL/GenBank/DDBJ databases">
        <authorList>
            <person name="Gkanogiannis A."/>
            <person name="Becerra Lopez-Lavalle L."/>
        </authorList>
    </citation>
    <scope>NUCLEOTIDE SEQUENCE [LARGE SCALE GENOMIC DNA]</scope>
</reference>
<keyword evidence="1" id="KW-0812">Transmembrane</keyword>
<accession>A0ABP0XRK8</accession>
<evidence type="ECO:0000313" key="2">
    <source>
        <dbReference type="EMBL" id="CAK9310798.1"/>
    </source>
</evidence>
<organism evidence="2 3">
    <name type="scientific">Citrullus colocynthis</name>
    <name type="common">colocynth</name>
    <dbReference type="NCBI Taxonomy" id="252529"/>
    <lineage>
        <taxon>Eukaryota</taxon>
        <taxon>Viridiplantae</taxon>
        <taxon>Streptophyta</taxon>
        <taxon>Embryophyta</taxon>
        <taxon>Tracheophyta</taxon>
        <taxon>Spermatophyta</taxon>
        <taxon>Magnoliopsida</taxon>
        <taxon>eudicotyledons</taxon>
        <taxon>Gunneridae</taxon>
        <taxon>Pentapetalae</taxon>
        <taxon>rosids</taxon>
        <taxon>fabids</taxon>
        <taxon>Cucurbitales</taxon>
        <taxon>Cucurbitaceae</taxon>
        <taxon>Benincaseae</taxon>
        <taxon>Citrullus</taxon>
    </lineage>
</organism>
<keyword evidence="3" id="KW-1185">Reference proteome</keyword>
<protein>
    <submittedName>
        <fullName evidence="2">Uncharacterized protein</fullName>
    </submittedName>
</protein>
<keyword evidence="1" id="KW-0472">Membrane</keyword>
<sequence>MVNKEVDLEPLSSEMKVLIFNYSSYFQKGVCICIRVLCEVAIKLLIIIMFAKALLVFSVLTSFVFLNFCQLKNPKTKRFSHGEWP</sequence>
<proteinExistence type="predicted"/>
<evidence type="ECO:0000313" key="3">
    <source>
        <dbReference type="Proteomes" id="UP001642487"/>
    </source>
</evidence>